<dbReference type="Gene3D" id="3.40.50.720">
    <property type="entry name" value="NAD(P)-binding Rossmann-like Domain"/>
    <property type="match status" value="1"/>
</dbReference>
<accession>A0A1T1AXA9</accession>
<dbReference type="AlphaFoldDB" id="A0A1T1AXA9"/>
<organism evidence="1 2">
    <name type="scientific">Rhodoferax fermentans</name>
    <dbReference type="NCBI Taxonomy" id="28066"/>
    <lineage>
        <taxon>Bacteria</taxon>
        <taxon>Pseudomonadati</taxon>
        <taxon>Pseudomonadota</taxon>
        <taxon>Betaproteobacteria</taxon>
        <taxon>Burkholderiales</taxon>
        <taxon>Comamonadaceae</taxon>
        <taxon>Rhodoferax</taxon>
    </lineage>
</organism>
<dbReference type="InterPro" id="IPR036291">
    <property type="entry name" value="NAD(P)-bd_dom_sf"/>
</dbReference>
<dbReference type="Proteomes" id="UP000190750">
    <property type="component" value="Unassembled WGS sequence"/>
</dbReference>
<protein>
    <submittedName>
        <fullName evidence="1">Short chain dehydrogenase</fullName>
    </submittedName>
</protein>
<dbReference type="InterPro" id="IPR002347">
    <property type="entry name" value="SDR_fam"/>
</dbReference>
<dbReference type="EMBL" id="MTJN01000002">
    <property type="protein sequence ID" value="OOV08711.1"/>
    <property type="molecule type" value="Genomic_DNA"/>
</dbReference>
<dbReference type="PANTHER" id="PTHR45458">
    <property type="entry name" value="SHORT-CHAIN DEHYDROGENASE/REDUCTASE SDR"/>
    <property type="match status" value="1"/>
</dbReference>
<proteinExistence type="predicted"/>
<sequence length="227" mass="24264">MNVLVIGASRGIGLELVRQYLDAGQRVIATARDADGLARLKDVGAQTIQLDVADPASVSGLSWLLDGEKLDLALYVAGVFSTGGAISPPTQQDFDVMMHTNVLGVMQALPQVAPWVEEAGGQFAFLSSDMGHIGDSRSSRGWLYKVSKAALNMAVVAAQPDYPRAQFLLLHPGWVQTDMGTSAAALTVQDSVSALRQTLAKHKSSKTIHGCDDVPYLQWDGRPFAGW</sequence>
<gene>
    <name evidence="1" type="ORF">RF819_20230</name>
</gene>
<dbReference type="Pfam" id="PF00106">
    <property type="entry name" value="adh_short"/>
    <property type="match status" value="1"/>
</dbReference>
<evidence type="ECO:0000313" key="2">
    <source>
        <dbReference type="Proteomes" id="UP000190750"/>
    </source>
</evidence>
<dbReference type="PANTHER" id="PTHR45458:SF1">
    <property type="entry name" value="SHORT CHAIN DEHYDROGENASE"/>
    <property type="match status" value="1"/>
</dbReference>
<keyword evidence="2" id="KW-1185">Reference proteome</keyword>
<reference evidence="1 2" key="1">
    <citation type="submission" date="2017-01" db="EMBL/GenBank/DDBJ databases">
        <title>Genome sequencing of Rhodoferax fermentans JCM 7819.</title>
        <authorList>
            <person name="Kim Y.J."/>
            <person name="Farh M.E.-A."/>
            <person name="Yang D.-C."/>
        </authorList>
    </citation>
    <scope>NUCLEOTIDE SEQUENCE [LARGE SCALE GENOMIC DNA]</scope>
    <source>
        <strain evidence="1 2">JCM 7819</strain>
    </source>
</reference>
<dbReference type="RefSeq" id="WP_078366600.1">
    <property type="nucleotide sequence ID" value="NZ_MTJN01000002.1"/>
</dbReference>
<comment type="caution">
    <text evidence="1">The sequence shown here is derived from an EMBL/GenBank/DDBJ whole genome shotgun (WGS) entry which is preliminary data.</text>
</comment>
<dbReference type="PRINTS" id="PR00081">
    <property type="entry name" value="GDHRDH"/>
</dbReference>
<dbReference type="OrthoDB" id="5786478at2"/>
<dbReference type="STRING" id="28066.RF819_20230"/>
<dbReference type="InterPro" id="IPR052184">
    <property type="entry name" value="SDR_enzymes"/>
</dbReference>
<name>A0A1T1AXA9_RHOFE</name>
<dbReference type="NCBIfam" id="NF005403">
    <property type="entry name" value="PRK06953.1"/>
    <property type="match status" value="1"/>
</dbReference>
<dbReference type="GO" id="GO:0016616">
    <property type="term" value="F:oxidoreductase activity, acting on the CH-OH group of donors, NAD or NADP as acceptor"/>
    <property type="evidence" value="ECO:0007669"/>
    <property type="project" value="TreeGrafter"/>
</dbReference>
<evidence type="ECO:0000313" key="1">
    <source>
        <dbReference type="EMBL" id="OOV08711.1"/>
    </source>
</evidence>
<dbReference type="SUPFAM" id="SSF51735">
    <property type="entry name" value="NAD(P)-binding Rossmann-fold domains"/>
    <property type="match status" value="1"/>
</dbReference>